<keyword evidence="1 4" id="KW-0808">Transferase</keyword>
<keyword evidence="2" id="KW-0012">Acyltransferase</keyword>
<feature type="domain" description="N-acetyltransferase" evidence="3">
    <location>
        <begin position="2"/>
        <end position="159"/>
    </location>
</feature>
<organism evidence="4 5">
    <name type="scientific">Exidia glandulosa HHB12029</name>
    <dbReference type="NCBI Taxonomy" id="1314781"/>
    <lineage>
        <taxon>Eukaryota</taxon>
        <taxon>Fungi</taxon>
        <taxon>Dikarya</taxon>
        <taxon>Basidiomycota</taxon>
        <taxon>Agaricomycotina</taxon>
        <taxon>Agaricomycetes</taxon>
        <taxon>Auriculariales</taxon>
        <taxon>Exidiaceae</taxon>
        <taxon>Exidia</taxon>
    </lineage>
</organism>
<dbReference type="GO" id="GO:0031416">
    <property type="term" value="C:NatB complex"/>
    <property type="evidence" value="ECO:0007669"/>
    <property type="project" value="TreeGrafter"/>
</dbReference>
<dbReference type="OrthoDB" id="10264728at2759"/>
<protein>
    <submittedName>
        <fullName evidence="4">N-acetyltransferase</fullName>
    </submittedName>
</protein>
<proteinExistence type="predicted"/>
<sequence>MSRLRSFRATDLFKFNNINLDVWTETYSISFYLSYLARWPDLCYVQEAPNGKLMGYVIGKAEGSGEEWHGHVTAISVAAEYRRLQLANKMMSLLEYISDKAYRGYFVDLYVRLDNKIAMDLYERIGYSVYRRVQSYYGSLSPDSVSQEEDAYDMRKPLSRDVHRRSVRANGRNVLVSASQVS</sequence>
<evidence type="ECO:0000256" key="1">
    <source>
        <dbReference type="ARBA" id="ARBA00022679"/>
    </source>
</evidence>
<dbReference type="EMBL" id="KV425946">
    <property type="protein sequence ID" value="KZV96224.1"/>
    <property type="molecule type" value="Genomic_DNA"/>
</dbReference>
<dbReference type="InParanoid" id="A0A165KET1"/>
<evidence type="ECO:0000256" key="2">
    <source>
        <dbReference type="ARBA" id="ARBA00023315"/>
    </source>
</evidence>
<evidence type="ECO:0000259" key="3">
    <source>
        <dbReference type="PROSITE" id="PS51186"/>
    </source>
</evidence>
<dbReference type="PROSITE" id="PS51186">
    <property type="entry name" value="GNAT"/>
    <property type="match status" value="1"/>
</dbReference>
<dbReference type="InterPro" id="IPR051646">
    <property type="entry name" value="NatB_acetyltransferase_subunit"/>
</dbReference>
<dbReference type="FunFam" id="3.40.630.30:FF:000065">
    <property type="entry name" value="N-terminal acetyltransferase complex ARD1 subunit homolog"/>
    <property type="match status" value="1"/>
</dbReference>
<dbReference type="Pfam" id="PF00583">
    <property type="entry name" value="Acetyltransf_1"/>
    <property type="match status" value="1"/>
</dbReference>
<dbReference type="Gene3D" id="3.40.630.30">
    <property type="match status" value="1"/>
</dbReference>
<dbReference type="InterPro" id="IPR016181">
    <property type="entry name" value="Acyl_CoA_acyltransferase"/>
</dbReference>
<dbReference type="InterPro" id="IPR000182">
    <property type="entry name" value="GNAT_dom"/>
</dbReference>
<gene>
    <name evidence="4" type="ORF">EXIGLDRAFT_643516</name>
</gene>
<keyword evidence="5" id="KW-1185">Reference proteome</keyword>
<evidence type="ECO:0000313" key="4">
    <source>
        <dbReference type="EMBL" id="KZV96224.1"/>
    </source>
</evidence>
<dbReference type="PANTHER" id="PTHR45910:SF1">
    <property type="entry name" value="N-ALPHA-ACETYLTRANSFERASE 20"/>
    <property type="match status" value="1"/>
</dbReference>
<evidence type="ECO:0000313" key="5">
    <source>
        <dbReference type="Proteomes" id="UP000077266"/>
    </source>
</evidence>
<dbReference type="Proteomes" id="UP000077266">
    <property type="component" value="Unassembled WGS sequence"/>
</dbReference>
<dbReference type="AlphaFoldDB" id="A0A165KET1"/>
<dbReference type="STRING" id="1314781.A0A165KET1"/>
<accession>A0A165KET1</accession>
<dbReference type="SUPFAM" id="SSF55729">
    <property type="entry name" value="Acyl-CoA N-acyltransferases (Nat)"/>
    <property type="match status" value="1"/>
</dbReference>
<reference evidence="4 5" key="1">
    <citation type="journal article" date="2016" name="Mol. Biol. Evol.">
        <title>Comparative Genomics of Early-Diverging Mushroom-Forming Fungi Provides Insights into the Origins of Lignocellulose Decay Capabilities.</title>
        <authorList>
            <person name="Nagy L.G."/>
            <person name="Riley R."/>
            <person name="Tritt A."/>
            <person name="Adam C."/>
            <person name="Daum C."/>
            <person name="Floudas D."/>
            <person name="Sun H."/>
            <person name="Yadav J.S."/>
            <person name="Pangilinan J."/>
            <person name="Larsson K.H."/>
            <person name="Matsuura K."/>
            <person name="Barry K."/>
            <person name="Labutti K."/>
            <person name="Kuo R."/>
            <person name="Ohm R.A."/>
            <person name="Bhattacharya S.S."/>
            <person name="Shirouzu T."/>
            <person name="Yoshinaga Y."/>
            <person name="Martin F.M."/>
            <person name="Grigoriev I.V."/>
            <person name="Hibbett D.S."/>
        </authorList>
    </citation>
    <scope>NUCLEOTIDE SEQUENCE [LARGE SCALE GENOMIC DNA]</scope>
    <source>
        <strain evidence="4 5">HHB12029</strain>
    </source>
</reference>
<dbReference type="GO" id="GO:0004596">
    <property type="term" value="F:protein-N-terminal amino-acid acetyltransferase activity"/>
    <property type="evidence" value="ECO:0007669"/>
    <property type="project" value="TreeGrafter"/>
</dbReference>
<dbReference type="FunCoup" id="A0A165KET1">
    <property type="interactions" value="476"/>
</dbReference>
<name>A0A165KET1_EXIGL</name>
<dbReference type="PANTHER" id="PTHR45910">
    <property type="entry name" value="N-ALPHA-ACETYLTRANSFERASE 20"/>
    <property type="match status" value="1"/>
</dbReference>